<proteinExistence type="inferred from homology"/>
<dbReference type="PANTHER" id="PTHR45674:SF4">
    <property type="entry name" value="DNA LIGASE 1"/>
    <property type="match status" value="1"/>
</dbReference>
<dbReference type="Proteomes" id="UP001220022">
    <property type="component" value="Unassembled WGS sequence"/>
</dbReference>
<sequence length="336" mass="38006">MTEVLRRLPPEQRDLLRPAPHPREVRPMLAVLSDRKSFDSGWIFERKLDGVRALGFRIGGRAGLLSRTGRPMDSTYPEIIDVLERQECQDFLVDGEIVALDDQGRTSFARLQRRMGLTKPHDVRMSGVAVTYYLFDLLRLDGQDLTRLPLRTRASLLRRAIDVQPPLRFTTHRSSGGPELLARACEQGWEGLIAKRAEGRYVQKRSADWLKLKCSAGQEMVVGGFTEPAGSRVGFGALLVGYYEDDRLRYAGKAGTGFDTATLLRLRARLDELEQGSSPFAEPVRERAAHWVRPELVAQIGFTEWTRDGKLRHPRFLGLRDDKSPREVVRERATGA</sequence>
<comment type="caution">
    <text evidence="7">The sequence shown here is derived from an EMBL/GenBank/DDBJ whole genome shotgun (WGS) entry which is preliminary data.</text>
</comment>
<dbReference type="EMBL" id="JARHTQ010000005">
    <property type="protein sequence ID" value="MDF2256162.1"/>
    <property type="molecule type" value="Genomic_DNA"/>
</dbReference>
<dbReference type="InterPro" id="IPR050191">
    <property type="entry name" value="ATP-dep_DNA_ligase"/>
</dbReference>
<gene>
    <name evidence="7" type="primary">ligD</name>
    <name evidence="7" type="ORF">P2L57_10595</name>
</gene>
<evidence type="ECO:0000313" key="7">
    <source>
        <dbReference type="EMBL" id="MDF2256162.1"/>
    </source>
</evidence>
<dbReference type="PROSITE" id="PS50160">
    <property type="entry name" value="DNA_LIGASE_A3"/>
    <property type="match status" value="1"/>
</dbReference>
<dbReference type="InterPro" id="IPR014146">
    <property type="entry name" value="LigD_ligase_dom"/>
</dbReference>
<dbReference type="PROSITE" id="PS00697">
    <property type="entry name" value="DNA_LIGASE_A1"/>
    <property type="match status" value="1"/>
</dbReference>
<feature type="region of interest" description="Disordered" evidence="5">
    <location>
        <begin position="1"/>
        <end position="20"/>
    </location>
</feature>
<dbReference type="PANTHER" id="PTHR45674">
    <property type="entry name" value="DNA LIGASE 1/3 FAMILY MEMBER"/>
    <property type="match status" value="1"/>
</dbReference>
<dbReference type="CDD" id="cd07971">
    <property type="entry name" value="OBF_DNA_ligase_LigD"/>
    <property type="match status" value="1"/>
</dbReference>
<dbReference type="SUPFAM" id="SSF56091">
    <property type="entry name" value="DNA ligase/mRNA capping enzyme, catalytic domain"/>
    <property type="match status" value="1"/>
</dbReference>
<dbReference type="Gene3D" id="2.40.50.140">
    <property type="entry name" value="Nucleic acid-binding proteins"/>
    <property type="match status" value="1"/>
</dbReference>
<dbReference type="InterPro" id="IPR012309">
    <property type="entry name" value="DNA_ligase_ATP-dep_C"/>
</dbReference>
<protein>
    <recommendedName>
        <fullName evidence="2">DNA ligase (ATP)</fullName>
        <ecNumber evidence="2">6.5.1.1</ecNumber>
    </recommendedName>
</protein>
<comment type="catalytic activity">
    <reaction evidence="4">
        <text>ATP + (deoxyribonucleotide)n-3'-hydroxyl + 5'-phospho-(deoxyribonucleotide)m = (deoxyribonucleotide)n+m + AMP + diphosphate.</text>
        <dbReference type="EC" id="6.5.1.1"/>
    </reaction>
</comment>
<dbReference type="CDD" id="cd07906">
    <property type="entry name" value="Adenylation_DNA_ligase_LigD_LigC"/>
    <property type="match status" value="1"/>
</dbReference>
<evidence type="ECO:0000256" key="4">
    <source>
        <dbReference type="ARBA" id="ARBA00034003"/>
    </source>
</evidence>
<dbReference type="GO" id="GO:0016874">
    <property type="term" value="F:ligase activity"/>
    <property type="evidence" value="ECO:0007669"/>
    <property type="project" value="UniProtKB-KW"/>
</dbReference>
<evidence type="ECO:0000256" key="2">
    <source>
        <dbReference type="ARBA" id="ARBA00012727"/>
    </source>
</evidence>
<dbReference type="Gene3D" id="3.30.470.30">
    <property type="entry name" value="DNA ligase/mRNA capping enzyme"/>
    <property type="match status" value="1"/>
</dbReference>
<keyword evidence="8" id="KW-1185">Reference proteome</keyword>
<feature type="domain" description="ATP-dependent DNA ligase family profile" evidence="6">
    <location>
        <begin position="123"/>
        <end position="213"/>
    </location>
</feature>
<keyword evidence="3 7" id="KW-0436">Ligase</keyword>
<reference evidence="7 8" key="1">
    <citation type="submission" date="2023-03" db="EMBL/GenBank/DDBJ databases">
        <title>Draft genome sequence of type strain Streptomyces ferralitis JCM 14344.</title>
        <authorList>
            <person name="Klaysubun C."/>
            <person name="Duangmal K."/>
        </authorList>
    </citation>
    <scope>NUCLEOTIDE SEQUENCE [LARGE SCALE GENOMIC DNA]</scope>
    <source>
        <strain evidence="7 8">JCM 14344</strain>
    </source>
</reference>
<evidence type="ECO:0000256" key="3">
    <source>
        <dbReference type="ARBA" id="ARBA00022598"/>
    </source>
</evidence>
<dbReference type="Pfam" id="PF01068">
    <property type="entry name" value="DNA_ligase_A_M"/>
    <property type="match status" value="1"/>
</dbReference>
<accession>A0ABT5YX31</accession>
<dbReference type="Pfam" id="PF04679">
    <property type="entry name" value="DNA_ligase_A_C"/>
    <property type="match status" value="1"/>
</dbReference>
<dbReference type="SUPFAM" id="SSF50249">
    <property type="entry name" value="Nucleic acid-binding proteins"/>
    <property type="match status" value="1"/>
</dbReference>
<organism evidence="7 8">
    <name type="scientific">Streptantibioticus ferralitis</name>
    <dbReference type="NCBI Taxonomy" id="236510"/>
    <lineage>
        <taxon>Bacteria</taxon>
        <taxon>Bacillati</taxon>
        <taxon>Actinomycetota</taxon>
        <taxon>Actinomycetes</taxon>
        <taxon>Kitasatosporales</taxon>
        <taxon>Streptomycetaceae</taxon>
        <taxon>Streptantibioticus</taxon>
    </lineage>
</organism>
<evidence type="ECO:0000256" key="5">
    <source>
        <dbReference type="SAM" id="MobiDB-lite"/>
    </source>
</evidence>
<evidence type="ECO:0000259" key="6">
    <source>
        <dbReference type="PROSITE" id="PS50160"/>
    </source>
</evidence>
<dbReference type="EC" id="6.5.1.1" evidence="2"/>
<comment type="similarity">
    <text evidence="1">Belongs to the ATP-dependent DNA ligase family.</text>
</comment>
<name>A0ABT5YX31_9ACTN</name>
<dbReference type="InterPro" id="IPR012340">
    <property type="entry name" value="NA-bd_OB-fold"/>
</dbReference>
<dbReference type="InterPro" id="IPR012310">
    <property type="entry name" value="DNA_ligase_ATP-dep_cent"/>
</dbReference>
<evidence type="ECO:0000256" key="1">
    <source>
        <dbReference type="ARBA" id="ARBA00007572"/>
    </source>
</evidence>
<dbReference type="InterPro" id="IPR016059">
    <property type="entry name" value="DNA_ligase_ATP-dep_CS"/>
</dbReference>
<evidence type="ECO:0000313" key="8">
    <source>
        <dbReference type="Proteomes" id="UP001220022"/>
    </source>
</evidence>
<dbReference type="NCBIfam" id="TIGR02779">
    <property type="entry name" value="NHEJ_ligase_lig"/>
    <property type="match status" value="1"/>
</dbReference>
<dbReference type="Gene3D" id="3.30.1490.70">
    <property type="match status" value="1"/>
</dbReference>